<evidence type="ECO:0000313" key="6">
    <source>
        <dbReference type="Proteomes" id="UP001176940"/>
    </source>
</evidence>
<evidence type="ECO:0000256" key="4">
    <source>
        <dbReference type="PROSITE-ProRule" id="PRU01201"/>
    </source>
</evidence>
<evidence type="ECO:0000256" key="3">
    <source>
        <dbReference type="ARBA" id="ARBA00023180"/>
    </source>
</evidence>
<dbReference type="PANTHER" id="PTHR45739">
    <property type="entry name" value="MATRIX PROTEIN, PUTATIVE-RELATED"/>
    <property type="match status" value="1"/>
</dbReference>
<comment type="caution">
    <text evidence="5">The sequence shown here is derived from an EMBL/GenBank/DDBJ whole genome shotgun (WGS) entry which is preliminary data.</text>
</comment>
<evidence type="ECO:0000256" key="1">
    <source>
        <dbReference type="ARBA" id="ARBA00022729"/>
    </source>
</evidence>
<organism evidence="5 6">
    <name type="scientific">Ranitomeya imitator</name>
    <name type="common">mimic poison frog</name>
    <dbReference type="NCBI Taxonomy" id="111125"/>
    <lineage>
        <taxon>Eukaryota</taxon>
        <taxon>Metazoa</taxon>
        <taxon>Chordata</taxon>
        <taxon>Craniata</taxon>
        <taxon>Vertebrata</taxon>
        <taxon>Euteleostomi</taxon>
        <taxon>Amphibia</taxon>
        <taxon>Batrachia</taxon>
        <taxon>Anura</taxon>
        <taxon>Neobatrachia</taxon>
        <taxon>Hyloidea</taxon>
        <taxon>Dendrobatidae</taxon>
        <taxon>Dendrobatinae</taxon>
        <taxon>Ranitomeya</taxon>
    </lineage>
</organism>
<name>A0ABN9LC22_9NEOB</name>
<evidence type="ECO:0000256" key="2">
    <source>
        <dbReference type="ARBA" id="ARBA00022737"/>
    </source>
</evidence>
<gene>
    <name evidence="5" type="ORF">RIMI_LOCUS7563990</name>
</gene>
<dbReference type="EMBL" id="CAUEEQ010014429">
    <property type="protein sequence ID" value="CAJ0938502.1"/>
    <property type="molecule type" value="Genomic_DNA"/>
</dbReference>
<evidence type="ECO:0000313" key="5">
    <source>
        <dbReference type="EMBL" id="CAJ0938502.1"/>
    </source>
</evidence>
<feature type="repeat" description="CSPG" evidence="4">
    <location>
        <begin position="171"/>
        <end position="258"/>
    </location>
</feature>
<dbReference type="InterPro" id="IPR039005">
    <property type="entry name" value="CSPG_rpt"/>
</dbReference>
<sequence length="486" mass="54864">MGIKYEHLSPPSPDVDYIPFQIEYRSQDHRKQLQSQNVWIPVKISGAVPNTPPRAAFMPSFILEIDQFILTPLTTASLDAEDDETPKNKLIFKISKPPPSGYITHLDDQTKPIASFTWQDLHEMKIAYQPPNTTHLERRNYEVDFQAIDGHFLTSPPIMVHFSIRTAETNAPRVFWNMGLNLLEGQSRPITWDVFQIVDNDNLHAVRLVTVDGLHHGRLTVKGSKAFIFTVQDIRDGAVRYHHDDSDTTKDYIVFRIFDGKHSIRHKFPINILPKDDSPPFLVNNVGFEAAEGGAIAIERDMLMASDLDSSDDHILYNITSPPKAGELVKRYSAESPGVPVESFLQRDLFRGLIYYRHFGGEIFQDTFDFVLSDSHEPPNYSERHTVVVHISSVKDLLPREASGARRHISVKENEIGRITRQHLHFTDPESPASQLVYTVSTPRSSATSPGRQDAGKLIFLDTSNLLEKDPSISSLSSFTQSPSGT</sequence>
<keyword evidence="2" id="KW-0677">Repeat</keyword>
<dbReference type="Pfam" id="PF16184">
    <property type="entry name" value="Cadherin_3"/>
    <property type="match status" value="3"/>
</dbReference>
<keyword evidence="1" id="KW-0732">Signal</keyword>
<proteinExistence type="predicted"/>
<feature type="repeat" description="CSPG" evidence="4">
    <location>
        <begin position="279"/>
        <end position="373"/>
    </location>
</feature>
<dbReference type="Proteomes" id="UP001176940">
    <property type="component" value="Unassembled WGS sequence"/>
</dbReference>
<feature type="repeat" description="CSPG" evidence="4">
    <location>
        <begin position="52"/>
        <end position="146"/>
    </location>
</feature>
<protein>
    <submittedName>
        <fullName evidence="5">Uncharacterized protein</fullName>
    </submittedName>
</protein>
<dbReference type="PROSITE" id="PS51854">
    <property type="entry name" value="CSPG"/>
    <property type="match status" value="3"/>
</dbReference>
<dbReference type="InterPro" id="IPR051561">
    <property type="entry name" value="FRAS1_ECM"/>
</dbReference>
<keyword evidence="3" id="KW-0325">Glycoprotein</keyword>
<reference evidence="5" key="1">
    <citation type="submission" date="2023-07" db="EMBL/GenBank/DDBJ databases">
        <authorList>
            <person name="Stuckert A."/>
        </authorList>
    </citation>
    <scope>NUCLEOTIDE SEQUENCE</scope>
</reference>
<keyword evidence="6" id="KW-1185">Reference proteome</keyword>
<accession>A0ABN9LC22</accession>
<dbReference type="PANTHER" id="PTHR45739:SF3">
    <property type="entry name" value="FRAS-RELATED EXTRACELLULAR MATRIX PROTEIN 1B PRECURSOR"/>
    <property type="match status" value="1"/>
</dbReference>